<gene>
    <name evidence="1" type="ORF">CSKR_105498</name>
</gene>
<dbReference type="Proteomes" id="UP000286415">
    <property type="component" value="Unassembled WGS sequence"/>
</dbReference>
<keyword evidence="2" id="KW-1185">Reference proteome</keyword>
<dbReference type="InParanoid" id="A0A3R7BZV8"/>
<protein>
    <submittedName>
        <fullName evidence="1">Uncharacterized protein</fullName>
    </submittedName>
</protein>
<dbReference type="OrthoDB" id="10051416at2759"/>
<proteinExistence type="predicted"/>
<reference evidence="1 2" key="1">
    <citation type="journal article" date="2018" name="Biotechnol. Adv.">
        <title>Improved genomic resources and new bioinformatic workflow for the carcinogenic parasite Clonorchis sinensis: Biotechnological implications.</title>
        <authorList>
            <person name="Wang D."/>
            <person name="Korhonen P.K."/>
            <person name="Gasser R.B."/>
            <person name="Young N.D."/>
        </authorList>
    </citation>
    <scope>NUCLEOTIDE SEQUENCE [LARGE SCALE GENOMIC DNA]</scope>
    <source>
        <strain evidence="1">Cs-k2</strain>
    </source>
</reference>
<dbReference type="EMBL" id="NIRI02000004">
    <property type="protein sequence ID" value="KAG5455343.1"/>
    <property type="molecule type" value="Genomic_DNA"/>
</dbReference>
<accession>A0A3R7BZV8</accession>
<organism evidence="1 2">
    <name type="scientific">Clonorchis sinensis</name>
    <name type="common">Chinese liver fluke</name>
    <dbReference type="NCBI Taxonomy" id="79923"/>
    <lineage>
        <taxon>Eukaryota</taxon>
        <taxon>Metazoa</taxon>
        <taxon>Spiralia</taxon>
        <taxon>Lophotrochozoa</taxon>
        <taxon>Platyhelminthes</taxon>
        <taxon>Trematoda</taxon>
        <taxon>Digenea</taxon>
        <taxon>Opisthorchiida</taxon>
        <taxon>Opisthorchiata</taxon>
        <taxon>Opisthorchiidae</taxon>
        <taxon>Clonorchis</taxon>
    </lineage>
</organism>
<dbReference type="AlphaFoldDB" id="A0A3R7BZV8"/>
<evidence type="ECO:0000313" key="1">
    <source>
        <dbReference type="EMBL" id="KAG5455343.1"/>
    </source>
</evidence>
<evidence type="ECO:0000313" key="2">
    <source>
        <dbReference type="Proteomes" id="UP000286415"/>
    </source>
</evidence>
<reference evidence="1 2" key="2">
    <citation type="journal article" date="2021" name="Genomics">
        <title>High-quality reference genome for Clonorchis sinensis.</title>
        <authorList>
            <person name="Young N.D."/>
            <person name="Stroehlein A.J."/>
            <person name="Kinkar L."/>
            <person name="Wang T."/>
            <person name="Sohn W.M."/>
            <person name="Chang B.C.H."/>
            <person name="Kaur P."/>
            <person name="Weisz D."/>
            <person name="Dudchenko O."/>
            <person name="Aiden E.L."/>
            <person name="Korhonen P.K."/>
            <person name="Gasser R.B."/>
        </authorList>
    </citation>
    <scope>NUCLEOTIDE SEQUENCE [LARGE SCALE GENOMIC DNA]</scope>
    <source>
        <strain evidence="1">Cs-k2</strain>
    </source>
</reference>
<comment type="caution">
    <text evidence="1">The sequence shown here is derived from an EMBL/GenBank/DDBJ whole genome shotgun (WGS) entry which is preliminary data.</text>
</comment>
<name>A0A3R7BZV8_CLOSI</name>
<sequence length="116" mass="12683">MPDTGDRANSLPKRTPDVRRGKKTIDVGEIHSLANQFARDAPGTQLNLLFMVEFGSEMAQWLQREITDRKVRGSNPTSVSRLPLSRLGQSGCISALVLPSGGMAARHRKGVTAERL</sequence>